<dbReference type="EMBL" id="JAPQKS010000002">
    <property type="protein sequence ID" value="KAJ5247138.1"/>
    <property type="molecule type" value="Genomic_DNA"/>
</dbReference>
<keyword evidence="2" id="KW-0012">Acyltransferase</keyword>
<sequence>MPEPHVSRSDLSISKATPLDVPAIRSMVDAAYSKYIERIGKLPAPMAADYHQVIREKDVFVLQDQHQMVGSIVLHDDPASSSIIIDNVVVDPTSQGKGYGRVLMDYATDVARSQGRSALTLYTNVKMYENLALYAKIGFMETGRRTEEGFERVYFRKDI</sequence>
<reference evidence="4" key="2">
    <citation type="journal article" date="2023" name="IMA Fungus">
        <title>Comparative genomic study of the Penicillium genus elucidates a diverse pangenome and 15 lateral gene transfer events.</title>
        <authorList>
            <person name="Petersen C."/>
            <person name="Sorensen T."/>
            <person name="Nielsen M.R."/>
            <person name="Sondergaard T.E."/>
            <person name="Sorensen J.L."/>
            <person name="Fitzpatrick D.A."/>
            <person name="Frisvad J.C."/>
            <person name="Nielsen K.L."/>
        </authorList>
    </citation>
    <scope>NUCLEOTIDE SEQUENCE</scope>
    <source>
        <strain evidence="4">IBT 19713</strain>
    </source>
</reference>
<feature type="domain" description="N-acetyltransferase" evidence="3">
    <location>
        <begin position="11"/>
        <end position="159"/>
    </location>
</feature>
<comment type="caution">
    <text evidence="4">The sequence shown here is derived from an EMBL/GenBank/DDBJ whole genome shotgun (WGS) entry which is preliminary data.</text>
</comment>
<dbReference type="GO" id="GO:0016747">
    <property type="term" value="F:acyltransferase activity, transferring groups other than amino-acyl groups"/>
    <property type="evidence" value="ECO:0007669"/>
    <property type="project" value="InterPro"/>
</dbReference>
<dbReference type="RefSeq" id="XP_058334559.1">
    <property type="nucleotide sequence ID" value="XM_058471418.1"/>
</dbReference>
<dbReference type="OrthoDB" id="329272at2759"/>
<dbReference type="Gene3D" id="3.40.630.30">
    <property type="match status" value="1"/>
</dbReference>
<reference evidence="4" key="1">
    <citation type="submission" date="2022-11" db="EMBL/GenBank/DDBJ databases">
        <authorList>
            <person name="Petersen C."/>
        </authorList>
    </citation>
    <scope>NUCLEOTIDE SEQUENCE</scope>
    <source>
        <strain evidence="4">IBT 19713</strain>
    </source>
</reference>
<dbReference type="InterPro" id="IPR050832">
    <property type="entry name" value="Bact_Acetyltransf"/>
</dbReference>
<keyword evidence="1" id="KW-0808">Transferase</keyword>
<dbReference type="PANTHER" id="PTHR43877">
    <property type="entry name" value="AMINOALKYLPHOSPHONATE N-ACETYLTRANSFERASE-RELATED-RELATED"/>
    <property type="match status" value="1"/>
</dbReference>
<dbReference type="Pfam" id="PF13508">
    <property type="entry name" value="Acetyltransf_7"/>
    <property type="match status" value="1"/>
</dbReference>
<proteinExistence type="predicted"/>
<protein>
    <recommendedName>
        <fullName evidence="3">N-acetyltransferase domain-containing protein</fullName>
    </recommendedName>
</protein>
<evidence type="ECO:0000313" key="5">
    <source>
        <dbReference type="Proteomes" id="UP001150941"/>
    </source>
</evidence>
<dbReference type="CDD" id="cd04301">
    <property type="entry name" value="NAT_SF"/>
    <property type="match status" value="1"/>
</dbReference>
<evidence type="ECO:0000259" key="3">
    <source>
        <dbReference type="PROSITE" id="PS51186"/>
    </source>
</evidence>
<dbReference type="SUPFAM" id="SSF55729">
    <property type="entry name" value="Acyl-CoA N-acyltransferases (Nat)"/>
    <property type="match status" value="1"/>
</dbReference>
<dbReference type="InterPro" id="IPR000182">
    <property type="entry name" value="GNAT_dom"/>
</dbReference>
<evidence type="ECO:0000256" key="2">
    <source>
        <dbReference type="ARBA" id="ARBA00023315"/>
    </source>
</evidence>
<dbReference type="Proteomes" id="UP001150941">
    <property type="component" value="Unassembled WGS sequence"/>
</dbReference>
<dbReference type="InterPro" id="IPR016181">
    <property type="entry name" value="Acyl_CoA_acyltransferase"/>
</dbReference>
<evidence type="ECO:0000256" key="1">
    <source>
        <dbReference type="ARBA" id="ARBA00022679"/>
    </source>
</evidence>
<keyword evidence="5" id="KW-1185">Reference proteome</keyword>
<dbReference type="PROSITE" id="PS51186">
    <property type="entry name" value="GNAT"/>
    <property type="match status" value="1"/>
</dbReference>
<name>A0A9W9PK18_9EURO</name>
<gene>
    <name evidence="4" type="ORF">N7468_002121</name>
</gene>
<dbReference type="GeneID" id="83198721"/>
<dbReference type="AlphaFoldDB" id="A0A9W9PK18"/>
<organism evidence="4 5">
    <name type="scientific">Penicillium chermesinum</name>
    <dbReference type="NCBI Taxonomy" id="63820"/>
    <lineage>
        <taxon>Eukaryota</taxon>
        <taxon>Fungi</taxon>
        <taxon>Dikarya</taxon>
        <taxon>Ascomycota</taxon>
        <taxon>Pezizomycotina</taxon>
        <taxon>Eurotiomycetes</taxon>
        <taxon>Eurotiomycetidae</taxon>
        <taxon>Eurotiales</taxon>
        <taxon>Aspergillaceae</taxon>
        <taxon>Penicillium</taxon>
    </lineage>
</organism>
<dbReference type="PANTHER" id="PTHR43877:SF2">
    <property type="entry name" value="AMINOALKYLPHOSPHONATE N-ACETYLTRANSFERASE-RELATED"/>
    <property type="match status" value="1"/>
</dbReference>
<accession>A0A9W9PK18</accession>
<evidence type="ECO:0000313" key="4">
    <source>
        <dbReference type="EMBL" id="KAJ5247138.1"/>
    </source>
</evidence>